<dbReference type="Pfam" id="PF25340">
    <property type="entry name" value="BCD_RFX"/>
    <property type="match status" value="1"/>
</dbReference>
<dbReference type="GO" id="GO:0000981">
    <property type="term" value="F:DNA-binding transcription factor activity, RNA polymerase II-specific"/>
    <property type="evidence" value="ECO:0007669"/>
    <property type="project" value="TreeGrafter"/>
</dbReference>
<keyword evidence="3" id="KW-0238">DNA-binding</keyword>
<feature type="domain" description="RFX1-4/6/8-like BCD" evidence="2">
    <location>
        <begin position="64"/>
        <end position="319"/>
    </location>
</feature>
<evidence type="ECO:0000259" key="2">
    <source>
        <dbReference type="Pfam" id="PF25340"/>
    </source>
</evidence>
<accession>A0A5N4DW84</accession>
<keyword evidence="4" id="KW-1185">Reference proteome</keyword>
<evidence type="ECO:0000313" key="3">
    <source>
        <dbReference type="EMBL" id="KAB1275260.1"/>
    </source>
</evidence>
<organism evidence="3 4">
    <name type="scientific">Camelus dromedarius</name>
    <name type="common">Dromedary</name>
    <name type="synonym">Arabian camel</name>
    <dbReference type="NCBI Taxonomy" id="9838"/>
    <lineage>
        <taxon>Eukaryota</taxon>
        <taxon>Metazoa</taxon>
        <taxon>Chordata</taxon>
        <taxon>Craniata</taxon>
        <taxon>Vertebrata</taxon>
        <taxon>Euteleostomi</taxon>
        <taxon>Mammalia</taxon>
        <taxon>Eutheria</taxon>
        <taxon>Laurasiatheria</taxon>
        <taxon>Artiodactyla</taxon>
        <taxon>Tylopoda</taxon>
        <taxon>Camelidae</taxon>
        <taxon>Camelus</taxon>
    </lineage>
</organism>
<sequence length="721" mass="79575">MKKSEILQGGFTRKYSLSSKTGTLLPEFPSAQHLVYQGCISKDKVSIKDTSLLIFCYVGSVDTLIMMYKTHCQCILDNAINGNFEEIQHFLLHFWQGMPDHLLPLLENPVIIDIFCVCDSILYKVLTDVLIPATMQEMPESLLADIRNFAKNWEQWVVSSLENLPEALTDKKIPIVRRFVSSLKRQTSFLHLAQIARPALFDQHIVNSMVSDIEKVDLNNDSITVFQELKDLLKKNATVEAFIEWLDTVVEQRVIKTSKQNGRSLKKRAQDFLLKWSFFGARVMHNLTLNNASSFGSFHLIRMLLDEYILLAMETQFNNDKEQELQNLLDKYMKNSDASKAAFTASPSSCFLANRNKGSAVPSDTVKNESHVETTYLPLSSSQPGGLTSALHPFPAGSTDNMPLTGQMELSQSSGHLMTPPISPAMASRGSVINQGPMAGRPPSVGPVLSAPSHCSAFPEPIYPALPQASHDFYGTNSNYQTVFRAQPHPPSGLYPHRPEHSRCMAWSEQQLPRDFFSGSCAVSPYNSRPPSSYGPSPHGQDSHSMQFLNTGSFNFLSNAGAATCQGATLPPNSPNGIDVFKEFVLAFEMAGRPNQTLSSTSAEKRVIPVELSKDWYYGSNINYPESHRLGSMVNQHVSVISSVRSLPPYSDIHDPLNILDDSASSLQAPVPSSSSQCMYGTSNQYPTQETLDSHGANGREMVSSLPPINTVFMGTAAGGT</sequence>
<dbReference type="STRING" id="9838.ENSCDRP00005003862"/>
<evidence type="ECO:0000313" key="4">
    <source>
        <dbReference type="Proteomes" id="UP000299084"/>
    </source>
</evidence>
<gene>
    <name evidence="3" type="ORF">Cadr_000010222</name>
</gene>
<feature type="region of interest" description="Disordered" evidence="1">
    <location>
        <begin position="378"/>
        <end position="403"/>
    </location>
</feature>
<dbReference type="AlphaFoldDB" id="A0A5N4DW84"/>
<dbReference type="InterPro" id="IPR039779">
    <property type="entry name" value="RFX-like"/>
</dbReference>
<name>A0A5N4DW84_CAMDR</name>
<comment type="caution">
    <text evidence="3">The sequence shown here is derived from an EMBL/GenBank/DDBJ whole genome shotgun (WGS) entry which is preliminary data.</text>
</comment>
<dbReference type="PANTHER" id="PTHR12619">
    <property type="entry name" value="RFX TRANSCRIPTION FACTOR FAMILY"/>
    <property type="match status" value="1"/>
</dbReference>
<dbReference type="Proteomes" id="UP000299084">
    <property type="component" value="Unassembled WGS sequence"/>
</dbReference>
<dbReference type="EMBL" id="JWIN03000008">
    <property type="protein sequence ID" value="KAB1275260.1"/>
    <property type="molecule type" value="Genomic_DNA"/>
</dbReference>
<proteinExistence type="predicted"/>
<reference evidence="3 4" key="1">
    <citation type="journal article" date="2019" name="Mol. Ecol. Resour.">
        <title>Improving Illumina assemblies with Hi-C and long reads: an example with the North African dromedary.</title>
        <authorList>
            <person name="Elbers J.P."/>
            <person name="Rogers M.F."/>
            <person name="Perelman P.L."/>
            <person name="Proskuryakova A.A."/>
            <person name="Serdyukova N.A."/>
            <person name="Johnson W.E."/>
            <person name="Horin P."/>
            <person name="Corander J."/>
            <person name="Murphy D."/>
            <person name="Burger P.A."/>
        </authorList>
    </citation>
    <scope>NUCLEOTIDE SEQUENCE [LARGE SCALE GENOMIC DNA]</scope>
    <source>
        <strain evidence="3">Drom800</strain>
        <tissue evidence="3">Blood</tissue>
    </source>
</reference>
<dbReference type="GO" id="GO:0000978">
    <property type="term" value="F:RNA polymerase II cis-regulatory region sequence-specific DNA binding"/>
    <property type="evidence" value="ECO:0007669"/>
    <property type="project" value="TreeGrafter"/>
</dbReference>
<dbReference type="InterPro" id="IPR057321">
    <property type="entry name" value="RFX1-4/6/8-like_BCD"/>
</dbReference>
<dbReference type="PANTHER" id="PTHR12619:SF28">
    <property type="entry name" value="DNA-BINDING PROTEIN RFX6"/>
    <property type="match status" value="1"/>
</dbReference>
<evidence type="ECO:0000256" key="1">
    <source>
        <dbReference type="SAM" id="MobiDB-lite"/>
    </source>
</evidence>
<protein>
    <submittedName>
        <fullName evidence="3">DNA-binding protein RFX6</fullName>
    </submittedName>
</protein>